<evidence type="ECO:0000313" key="8">
    <source>
        <dbReference type="Proteomes" id="UP000620550"/>
    </source>
</evidence>
<evidence type="ECO:0008006" key="9">
    <source>
        <dbReference type="Google" id="ProtNLM"/>
    </source>
</evidence>
<protein>
    <recommendedName>
        <fullName evidence="9">Flippase-like domain-containing protein</fullName>
    </recommendedName>
</protein>
<feature type="transmembrane region" description="Helical" evidence="6">
    <location>
        <begin position="249"/>
        <end position="270"/>
    </location>
</feature>
<comment type="subcellular location">
    <subcellularLocation>
        <location evidence="1">Cell membrane</location>
        <topology evidence="1">Multi-pass membrane protein</topology>
    </subcellularLocation>
</comment>
<dbReference type="Proteomes" id="UP000620550">
    <property type="component" value="Unassembled WGS sequence"/>
</dbReference>
<keyword evidence="5 6" id="KW-0472">Membrane</keyword>
<feature type="transmembrane region" description="Helical" evidence="6">
    <location>
        <begin position="130"/>
        <end position="150"/>
    </location>
</feature>
<dbReference type="PANTHER" id="PTHR39087:SF2">
    <property type="entry name" value="UPF0104 MEMBRANE PROTEIN MJ1595"/>
    <property type="match status" value="1"/>
</dbReference>
<evidence type="ECO:0000256" key="6">
    <source>
        <dbReference type="SAM" id="Phobius"/>
    </source>
</evidence>
<sequence>MDSLLKNKKWQKIIVLTCVSVPLAVFIVQTNMLMVLQEIEKIGFRLLYLLLCTFIAYLLGTWAWWICLVEERKRINIFQLFGVRQIGETVGLYNPTSIVGGDLLKGELLKAYDIPEATAATSIVISRITVVLSQLLLLIAAIAWLLFFPVVHMSGLFTYLLIGLAISVFLVKLLLFYTLHRKTVANHSPGAIPENIWQKFTWRLRILLVKAQRFYQQKPAIFWGAYLLSALHWVVGSLEFYFILKFLGYDILIIHGLLLDMGVVIVKSLGAVVPGQLGVEELGNKLVLTAVGIHTTAIWLAVTLLRRSRQLFWILVGILCYAGIKKAHSLPLNEHGNTIR</sequence>
<dbReference type="PANTHER" id="PTHR39087">
    <property type="entry name" value="UPF0104 MEMBRANE PROTEIN MJ1595"/>
    <property type="match status" value="1"/>
</dbReference>
<keyword evidence="4 6" id="KW-1133">Transmembrane helix</keyword>
<keyword evidence="2" id="KW-1003">Cell membrane</keyword>
<reference evidence="8" key="1">
    <citation type="journal article" date="2019" name="Int. J. Syst. Evol. Microbiol.">
        <title>The Global Catalogue of Microorganisms (GCM) 10K type strain sequencing project: providing services to taxonomists for standard genome sequencing and annotation.</title>
        <authorList>
            <consortium name="The Broad Institute Genomics Platform"/>
            <consortium name="The Broad Institute Genome Sequencing Center for Infectious Disease"/>
            <person name="Wu L."/>
            <person name="Ma J."/>
        </authorList>
    </citation>
    <scope>NUCLEOTIDE SEQUENCE [LARGE SCALE GENOMIC DNA]</scope>
    <source>
        <strain evidence="8">CGMCC 1.12966</strain>
    </source>
</reference>
<name>A0ABQ3HVZ0_9SPHI</name>
<dbReference type="Pfam" id="PF03706">
    <property type="entry name" value="LPG_synthase_TM"/>
    <property type="match status" value="1"/>
</dbReference>
<comment type="caution">
    <text evidence="7">The sequence shown here is derived from an EMBL/GenBank/DDBJ whole genome shotgun (WGS) entry which is preliminary data.</text>
</comment>
<evidence type="ECO:0000256" key="2">
    <source>
        <dbReference type="ARBA" id="ARBA00022475"/>
    </source>
</evidence>
<evidence type="ECO:0000256" key="4">
    <source>
        <dbReference type="ARBA" id="ARBA00022989"/>
    </source>
</evidence>
<evidence type="ECO:0000256" key="5">
    <source>
        <dbReference type="ARBA" id="ARBA00023136"/>
    </source>
</evidence>
<feature type="transmembrane region" description="Helical" evidence="6">
    <location>
        <begin position="12"/>
        <end position="34"/>
    </location>
</feature>
<dbReference type="EMBL" id="BNAF01000005">
    <property type="protein sequence ID" value="GHE33331.1"/>
    <property type="molecule type" value="Genomic_DNA"/>
</dbReference>
<evidence type="ECO:0000313" key="7">
    <source>
        <dbReference type="EMBL" id="GHE33331.1"/>
    </source>
</evidence>
<feature type="transmembrane region" description="Helical" evidence="6">
    <location>
        <begin position="156"/>
        <end position="179"/>
    </location>
</feature>
<evidence type="ECO:0000256" key="1">
    <source>
        <dbReference type="ARBA" id="ARBA00004651"/>
    </source>
</evidence>
<dbReference type="RefSeq" id="WP_189626080.1">
    <property type="nucleotide sequence ID" value="NZ_BNAF01000005.1"/>
</dbReference>
<organism evidence="7 8">
    <name type="scientific">Sphingobacterium griseoflavum</name>
    <dbReference type="NCBI Taxonomy" id="1474952"/>
    <lineage>
        <taxon>Bacteria</taxon>
        <taxon>Pseudomonadati</taxon>
        <taxon>Bacteroidota</taxon>
        <taxon>Sphingobacteriia</taxon>
        <taxon>Sphingobacteriales</taxon>
        <taxon>Sphingobacteriaceae</taxon>
        <taxon>Sphingobacterium</taxon>
    </lineage>
</organism>
<feature type="transmembrane region" description="Helical" evidence="6">
    <location>
        <begin position="46"/>
        <end position="69"/>
    </location>
</feature>
<feature type="transmembrane region" description="Helical" evidence="6">
    <location>
        <begin position="282"/>
        <end position="302"/>
    </location>
</feature>
<accession>A0ABQ3HVZ0</accession>
<proteinExistence type="predicted"/>
<dbReference type="InterPro" id="IPR022791">
    <property type="entry name" value="L-PG_synthase/AglD"/>
</dbReference>
<feature type="transmembrane region" description="Helical" evidence="6">
    <location>
        <begin position="220"/>
        <end position="243"/>
    </location>
</feature>
<keyword evidence="8" id="KW-1185">Reference proteome</keyword>
<keyword evidence="3 6" id="KW-0812">Transmembrane</keyword>
<evidence type="ECO:0000256" key="3">
    <source>
        <dbReference type="ARBA" id="ARBA00022692"/>
    </source>
</evidence>
<gene>
    <name evidence="7" type="ORF">GCM10017764_15540</name>
</gene>